<keyword evidence="6 10" id="KW-0229">DNA integration</keyword>
<dbReference type="Proteomes" id="UP000199634">
    <property type="component" value="Unassembled WGS sequence"/>
</dbReference>
<dbReference type="Gene3D" id="1.10.443.10">
    <property type="entry name" value="Intergrase catalytic core"/>
    <property type="match status" value="1"/>
</dbReference>
<dbReference type="NCBIfam" id="NF001399">
    <property type="entry name" value="PRK00283.1"/>
    <property type="match status" value="1"/>
</dbReference>
<comment type="similarity">
    <text evidence="10">Belongs to the 'phage' integrase family. XerC subfamily.</text>
</comment>
<gene>
    <name evidence="10" type="primary">xerC</name>
    <name evidence="13" type="ORF">SAMN02927937_02189</name>
</gene>
<feature type="active site" evidence="10">
    <location>
        <position position="242"/>
    </location>
</feature>
<evidence type="ECO:0000313" key="14">
    <source>
        <dbReference type="Proteomes" id="UP000199634"/>
    </source>
</evidence>
<dbReference type="InterPro" id="IPR044068">
    <property type="entry name" value="CB"/>
</dbReference>
<dbReference type="HAMAP" id="MF_01808">
    <property type="entry name" value="Recomb_XerC_XerD"/>
    <property type="match status" value="1"/>
</dbReference>
<organism evidence="13 14">
    <name type="scientific">Paenimyroides marinum</name>
    <dbReference type="NCBI Taxonomy" id="1159016"/>
    <lineage>
        <taxon>Bacteria</taxon>
        <taxon>Pseudomonadati</taxon>
        <taxon>Bacteroidota</taxon>
        <taxon>Flavobacteriia</taxon>
        <taxon>Flavobacteriales</taxon>
        <taxon>Flavobacteriaceae</taxon>
        <taxon>Paenimyroides</taxon>
    </lineage>
</organism>
<dbReference type="GO" id="GO:0007059">
    <property type="term" value="P:chromosome segregation"/>
    <property type="evidence" value="ECO:0007669"/>
    <property type="project" value="UniProtKB-UniRule"/>
</dbReference>
<evidence type="ECO:0000256" key="2">
    <source>
        <dbReference type="ARBA" id="ARBA00010450"/>
    </source>
</evidence>
<comment type="function">
    <text evidence="10">Site-specific tyrosine recombinase, which acts by catalyzing the cutting and rejoining of the recombining DNA molecules. The XerC-XerD complex is essential to convert dimers of the bacterial chromosome into monomers to permit their segregation at cell division. It also contributes to the segregational stability of plasmids.</text>
</comment>
<accession>A0A1H6M1Q9</accession>
<evidence type="ECO:0000259" key="11">
    <source>
        <dbReference type="PROSITE" id="PS51898"/>
    </source>
</evidence>
<evidence type="ECO:0000256" key="4">
    <source>
        <dbReference type="ARBA" id="ARBA00022618"/>
    </source>
</evidence>
<proteinExistence type="inferred from homology"/>
<dbReference type="EMBL" id="FNXE01000032">
    <property type="protein sequence ID" value="SEH92792.1"/>
    <property type="molecule type" value="Genomic_DNA"/>
</dbReference>
<dbReference type="GO" id="GO:0009037">
    <property type="term" value="F:tyrosine-based site-specific recombinase activity"/>
    <property type="evidence" value="ECO:0007669"/>
    <property type="project" value="UniProtKB-UniRule"/>
</dbReference>
<dbReference type="InterPro" id="IPR023009">
    <property type="entry name" value="Tyrosine_recombinase_XerC/XerD"/>
</dbReference>
<evidence type="ECO:0000256" key="8">
    <source>
        <dbReference type="ARBA" id="ARBA00023172"/>
    </source>
</evidence>
<feature type="domain" description="Tyr recombinase" evidence="11">
    <location>
        <begin position="103"/>
        <end position="287"/>
    </location>
</feature>
<dbReference type="RefSeq" id="WP_091100519.1">
    <property type="nucleotide sequence ID" value="NZ_FNXE01000032.1"/>
</dbReference>
<dbReference type="PANTHER" id="PTHR30349">
    <property type="entry name" value="PHAGE INTEGRASE-RELATED"/>
    <property type="match status" value="1"/>
</dbReference>
<dbReference type="Pfam" id="PF00589">
    <property type="entry name" value="Phage_integrase"/>
    <property type="match status" value="1"/>
</dbReference>
<evidence type="ECO:0000256" key="1">
    <source>
        <dbReference type="ARBA" id="ARBA00004496"/>
    </source>
</evidence>
<dbReference type="GO" id="GO:0006313">
    <property type="term" value="P:DNA transposition"/>
    <property type="evidence" value="ECO:0007669"/>
    <property type="project" value="UniProtKB-UniRule"/>
</dbReference>
<dbReference type="SUPFAM" id="SSF56349">
    <property type="entry name" value="DNA breaking-rejoining enzymes"/>
    <property type="match status" value="1"/>
</dbReference>
<name>A0A1H6M1Q9_9FLAO</name>
<dbReference type="Pfam" id="PF02899">
    <property type="entry name" value="Phage_int_SAM_1"/>
    <property type="match status" value="1"/>
</dbReference>
<dbReference type="GO" id="GO:0051301">
    <property type="term" value="P:cell division"/>
    <property type="evidence" value="ECO:0007669"/>
    <property type="project" value="UniProtKB-KW"/>
</dbReference>
<dbReference type="GO" id="GO:0003677">
    <property type="term" value="F:DNA binding"/>
    <property type="evidence" value="ECO:0007669"/>
    <property type="project" value="UniProtKB-UniRule"/>
</dbReference>
<dbReference type="InterPro" id="IPR004107">
    <property type="entry name" value="Integrase_SAM-like_N"/>
</dbReference>
<protein>
    <recommendedName>
        <fullName evidence="10">Tyrosine recombinase XerC</fullName>
    </recommendedName>
</protein>
<dbReference type="CDD" id="cd00798">
    <property type="entry name" value="INT_XerDC_C"/>
    <property type="match status" value="1"/>
</dbReference>
<feature type="active site" evidence="10">
    <location>
        <position position="265"/>
    </location>
</feature>
<evidence type="ECO:0000313" key="13">
    <source>
        <dbReference type="EMBL" id="SEH92792.1"/>
    </source>
</evidence>
<feature type="domain" description="Core-binding (CB)" evidence="12">
    <location>
        <begin position="1"/>
        <end position="82"/>
    </location>
</feature>
<evidence type="ECO:0000256" key="10">
    <source>
        <dbReference type="HAMAP-Rule" id="MF_01808"/>
    </source>
</evidence>
<dbReference type="Gene3D" id="1.10.150.130">
    <property type="match status" value="1"/>
</dbReference>
<sequence length="295" mass="34017">MDNYIEQFSYYLKLERGVAENTLLSYLYDLDKFKQFLGTNSSLINVQEADIRGFIHFVSEYLAPASQARILSGLNHFYSFLILQNVIENNPVMFIELPKQIKKLPVVLSVEEIDTLQSVIDFTKTEGIRNDAIIETMYSCGLRVSELINLKLSDLFFDEGFIRVLGKGSKQRFVPIASSAIKKINCYRTEIRSKMNIKKEAEDILFLNRRGAQLTRAMIFTILKTLAKLAGLHKNISPHTLRHSFATHLLENGADLRSIQLMLGHESITTTEIYLHLDKQKLKQEVEKYHPWNNR</sequence>
<reference evidence="14" key="1">
    <citation type="submission" date="2016-10" db="EMBL/GenBank/DDBJ databases">
        <authorList>
            <person name="Varghese N."/>
            <person name="Submissions S."/>
        </authorList>
    </citation>
    <scope>NUCLEOTIDE SEQUENCE [LARGE SCALE GENOMIC DNA]</scope>
    <source>
        <strain evidence="14">CGMCC 1.10825</strain>
    </source>
</reference>
<dbReference type="STRING" id="1159016.SAMN02927937_02189"/>
<keyword evidence="3 10" id="KW-0963">Cytoplasm</keyword>
<evidence type="ECO:0000259" key="12">
    <source>
        <dbReference type="PROSITE" id="PS51900"/>
    </source>
</evidence>
<dbReference type="InterPro" id="IPR013762">
    <property type="entry name" value="Integrase-like_cat_sf"/>
</dbReference>
<evidence type="ECO:0000256" key="7">
    <source>
        <dbReference type="ARBA" id="ARBA00023125"/>
    </source>
</evidence>
<evidence type="ECO:0000256" key="3">
    <source>
        <dbReference type="ARBA" id="ARBA00022490"/>
    </source>
</evidence>
<dbReference type="AlphaFoldDB" id="A0A1H6M1Q9"/>
<dbReference type="InterPro" id="IPR002104">
    <property type="entry name" value="Integrase_catalytic"/>
</dbReference>
<dbReference type="GO" id="GO:0005737">
    <property type="term" value="C:cytoplasm"/>
    <property type="evidence" value="ECO:0007669"/>
    <property type="project" value="UniProtKB-SubCell"/>
</dbReference>
<keyword evidence="4 10" id="KW-0132">Cell division</keyword>
<comment type="similarity">
    <text evidence="2">Belongs to the 'phage' integrase family. XerD subfamily.</text>
</comment>
<feature type="active site" evidence="10">
    <location>
        <position position="167"/>
    </location>
</feature>
<dbReference type="PROSITE" id="PS51898">
    <property type="entry name" value="TYR_RECOMBINASE"/>
    <property type="match status" value="1"/>
</dbReference>
<dbReference type="InterPro" id="IPR010998">
    <property type="entry name" value="Integrase_recombinase_N"/>
</dbReference>
<dbReference type="NCBIfam" id="TIGR02225">
    <property type="entry name" value="recomb_XerD"/>
    <property type="match status" value="1"/>
</dbReference>
<keyword evidence="5 10" id="KW-0159">Chromosome partition</keyword>
<evidence type="ECO:0000256" key="9">
    <source>
        <dbReference type="ARBA" id="ARBA00023306"/>
    </source>
</evidence>
<dbReference type="PANTHER" id="PTHR30349:SF81">
    <property type="entry name" value="TYROSINE RECOMBINASE XERC"/>
    <property type="match status" value="1"/>
</dbReference>
<dbReference type="OrthoDB" id="9801717at2"/>
<evidence type="ECO:0000256" key="5">
    <source>
        <dbReference type="ARBA" id="ARBA00022829"/>
    </source>
</evidence>
<feature type="active site" evidence="10">
    <location>
        <position position="239"/>
    </location>
</feature>
<comment type="subunit">
    <text evidence="10">Forms a cyclic heterotetrameric complex composed of two molecules of XerC and two molecules of XerD.</text>
</comment>
<feature type="active site" evidence="10">
    <location>
        <position position="143"/>
    </location>
</feature>
<feature type="active site" description="O-(3'-phospho-DNA)-tyrosine intermediate" evidence="10">
    <location>
        <position position="274"/>
    </location>
</feature>
<dbReference type="InterPro" id="IPR011932">
    <property type="entry name" value="Recomb_XerD"/>
</dbReference>
<keyword evidence="8 10" id="KW-0233">DNA recombination</keyword>
<dbReference type="PROSITE" id="PS51900">
    <property type="entry name" value="CB"/>
    <property type="match status" value="1"/>
</dbReference>
<dbReference type="InterPro" id="IPR011010">
    <property type="entry name" value="DNA_brk_join_enz"/>
</dbReference>
<keyword evidence="14" id="KW-1185">Reference proteome</keyword>
<evidence type="ECO:0000256" key="6">
    <source>
        <dbReference type="ARBA" id="ARBA00022908"/>
    </source>
</evidence>
<comment type="subcellular location">
    <subcellularLocation>
        <location evidence="1 10">Cytoplasm</location>
    </subcellularLocation>
</comment>
<keyword evidence="9 10" id="KW-0131">Cell cycle</keyword>
<dbReference type="InterPro" id="IPR050090">
    <property type="entry name" value="Tyrosine_recombinase_XerCD"/>
</dbReference>
<keyword evidence="7 10" id="KW-0238">DNA-binding</keyword>